<feature type="region of interest" description="Disordered" evidence="6">
    <location>
        <begin position="145"/>
        <end position="169"/>
    </location>
</feature>
<dbReference type="Proteomes" id="UP000001194">
    <property type="component" value="Unassembled WGS sequence"/>
</dbReference>
<evidence type="ECO:0000256" key="4">
    <source>
        <dbReference type="ARBA" id="ARBA00022807"/>
    </source>
</evidence>
<dbReference type="InterPro" id="IPR036181">
    <property type="entry name" value="MIT_dom_sf"/>
</dbReference>
<dbReference type="InParanoid" id="B0DXY2"/>
<dbReference type="Pfam" id="PF00648">
    <property type="entry name" value="Peptidase_C2"/>
    <property type="match status" value="1"/>
</dbReference>
<keyword evidence="9" id="KW-1185">Reference proteome</keyword>
<dbReference type="Pfam" id="PF04212">
    <property type="entry name" value="MIT"/>
    <property type="match status" value="1"/>
</dbReference>
<evidence type="ECO:0000256" key="1">
    <source>
        <dbReference type="ARBA" id="ARBA00010193"/>
    </source>
</evidence>
<feature type="domain" description="Calpain catalytic" evidence="7">
    <location>
        <begin position="131"/>
        <end position="449"/>
    </location>
</feature>
<comment type="caution">
    <text evidence="5">Lacks conserved residue(s) required for the propagation of feature annotation.</text>
</comment>
<dbReference type="InterPro" id="IPR038765">
    <property type="entry name" value="Papain-like_cys_pep_sf"/>
</dbReference>
<proteinExistence type="inferred from homology"/>
<dbReference type="KEGG" id="lbc:LACBIDRAFT_313271"/>
<reference evidence="8 9" key="1">
    <citation type="journal article" date="2008" name="Nature">
        <title>The genome of Laccaria bicolor provides insights into mycorrhizal symbiosis.</title>
        <authorList>
            <person name="Martin F."/>
            <person name="Aerts A."/>
            <person name="Ahren D."/>
            <person name="Brun A."/>
            <person name="Danchin E.G.J."/>
            <person name="Duchaussoy F."/>
            <person name="Gibon J."/>
            <person name="Kohler A."/>
            <person name="Lindquist E."/>
            <person name="Pereda V."/>
            <person name="Salamov A."/>
            <person name="Shapiro H.J."/>
            <person name="Wuyts J."/>
            <person name="Blaudez D."/>
            <person name="Buee M."/>
            <person name="Brokstein P."/>
            <person name="Canbaeck B."/>
            <person name="Cohen D."/>
            <person name="Courty P.E."/>
            <person name="Coutinho P.M."/>
            <person name="Delaruelle C."/>
            <person name="Detter J.C."/>
            <person name="Deveau A."/>
            <person name="DiFazio S."/>
            <person name="Duplessis S."/>
            <person name="Fraissinet-Tachet L."/>
            <person name="Lucic E."/>
            <person name="Frey-Klett P."/>
            <person name="Fourrey C."/>
            <person name="Feussner I."/>
            <person name="Gay G."/>
            <person name="Grimwood J."/>
            <person name="Hoegger P.J."/>
            <person name="Jain P."/>
            <person name="Kilaru S."/>
            <person name="Labbe J."/>
            <person name="Lin Y.C."/>
            <person name="Legue V."/>
            <person name="Le Tacon F."/>
            <person name="Marmeisse R."/>
            <person name="Melayah D."/>
            <person name="Montanini B."/>
            <person name="Muratet M."/>
            <person name="Nehls U."/>
            <person name="Niculita-Hirzel H."/>
            <person name="Oudot-Le Secq M.P."/>
            <person name="Peter M."/>
            <person name="Quesneville H."/>
            <person name="Rajashekar B."/>
            <person name="Reich M."/>
            <person name="Rouhier N."/>
            <person name="Schmutz J."/>
            <person name="Yin T."/>
            <person name="Chalot M."/>
            <person name="Henrissat B."/>
            <person name="Kuees U."/>
            <person name="Lucas S."/>
            <person name="Van de Peer Y."/>
            <person name="Podila G.K."/>
            <person name="Polle A."/>
            <person name="Pukkila P.J."/>
            <person name="Richardson P.M."/>
            <person name="Rouze P."/>
            <person name="Sanders I.R."/>
            <person name="Stajich J.E."/>
            <person name="Tunlid A."/>
            <person name="Tuskan G."/>
            <person name="Grigoriev I.V."/>
        </authorList>
    </citation>
    <scope>NUCLEOTIDE SEQUENCE [LARGE SCALE GENOMIC DNA]</scope>
    <source>
        <strain evidence="9">S238N-H82 / ATCC MYA-4686</strain>
    </source>
</reference>
<dbReference type="GO" id="GO:0004198">
    <property type="term" value="F:calcium-dependent cysteine-type endopeptidase activity"/>
    <property type="evidence" value="ECO:0007669"/>
    <property type="project" value="InterPro"/>
</dbReference>
<comment type="similarity">
    <text evidence="1">Belongs to the peptidase C2 family. PalB/RIM13 subfamily.</text>
</comment>
<dbReference type="OrthoDB" id="167576at2759"/>
<dbReference type="SMART" id="SM00720">
    <property type="entry name" value="calpain_III"/>
    <property type="match status" value="1"/>
</dbReference>
<dbReference type="PROSITE" id="PS50203">
    <property type="entry name" value="CALPAIN_CAT"/>
    <property type="match status" value="1"/>
</dbReference>
<dbReference type="InterPro" id="IPR007330">
    <property type="entry name" value="MIT_dom"/>
</dbReference>
<dbReference type="Gene3D" id="1.20.58.80">
    <property type="entry name" value="Phosphotransferase system, lactose/cellobiose-type IIA subunit"/>
    <property type="match status" value="1"/>
</dbReference>
<dbReference type="PANTHER" id="PTHR46143:SF1">
    <property type="entry name" value="CALPAIN-7"/>
    <property type="match status" value="1"/>
</dbReference>
<dbReference type="STRING" id="486041.B0DXY2"/>
<evidence type="ECO:0000256" key="2">
    <source>
        <dbReference type="ARBA" id="ARBA00022670"/>
    </source>
</evidence>
<evidence type="ECO:0000313" key="8">
    <source>
        <dbReference type="EMBL" id="EDR00544.1"/>
    </source>
</evidence>
<protein>
    <submittedName>
        <fullName evidence="8">Predicted protein</fullName>
    </submittedName>
</protein>
<dbReference type="GeneID" id="6084426"/>
<evidence type="ECO:0000259" key="7">
    <source>
        <dbReference type="PROSITE" id="PS50203"/>
    </source>
</evidence>
<keyword evidence="3" id="KW-0378">Hydrolase</keyword>
<evidence type="ECO:0000313" key="9">
    <source>
        <dbReference type="Proteomes" id="UP000001194"/>
    </source>
</evidence>
<dbReference type="InterPro" id="IPR022683">
    <property type="entry name" value="Calpain_III"/>
</dbReference>
<evidence type="ECO:0000256" key="5">
    <source>
        <dbReference type="PROSITE-ProRule" id="PRU00239"/>
    </source>
</evidence>
<keyword evidence="4" id="KW-0788">Thiol protease</keyword>
<dbReference type="InterPro" id="IPR051297">
    <property type="entry name" value="PalB/RIM13"/>
</dbReference>
<accession>B0DXY2</accession>
<gene>
    <name evidence="8" type="ORF">LACBIDRAFT_313271</name>
</gene>
<dbReference type="AlphaFoldDB" id="B0DXY2"/>
<dbReference type="GO" id="GO:0006508">
    <property type="term" value="P:proteolysis"/>
    <property type="evidence" value="ECO:0007669"/>
    <property type="project" value="UniProtKB-KW"/>
</dbReference>
<evidence type="ECO:0000256" key="6">
    <source>
        <dbReference type="SAM" id="MobiDB-lite"/>
    </source>
</evidence>
<dbReference type="InterPro" id="IPR022682">
    <property type="entry name" value="Calpain_domain_III"/>
</dbReference>
<dbReference type="InterPro" id="IPR001300">
    <property type="entry name" value="Peptidase_C2_calpain_cat"/>
</dbReference>
<dbReference type="SMART" id="SM00230">
    <property type="entry name" value="CysPc"/>
    <property type="match status" value="1"/>
</dbReference>
<dbReference type="HOGENOM" id="CLU_006770_0_0_1"/>
<dbReference type="PANTHER" id="PTHR46143">
    <property type="entry name" value="CALPAIN-7"/>
    <property type="match status" value="1"/>
</dbReference>
<evidence type="ECO:0000256" key="3">
    <source>
        <dbReference type="ARBA" id="ARBA00022801"/>
    </source>
</evidence>
<dbReference type="EMBL" id="DS547148">
    <property type="protein sequence ID" value="EDR00544.1"/>
    <property type="molecule type" value="Genomic_DNA"/>
</dbReference>
<dbReference type="SUPFAM" id="SSF116846">
    <property type="entry name" value="MIT domain"/>
    <property type="match status" value="1"/>
</dbReference>
<dbReference type="SUPFAM" id="SSF49758">
    <property type="entry name" value="Calpain large subunit, middle domain (domain III)"/>
    <property type="match status" value="3"/>
</dbReference>
<organism evidence="9">
    <name type="scientific">Laccaria bicolor (strain S238N-H82 / ATCC MYA-4686)</name>
    <name type="common">Bicoloured deceiver</name>
    <name type="synonym">Laccaria laccata var. bicolor</name>
    <dbReference type="NCBI Taxonomy" id="486041"/>
    <lineage>
        <taxon>Eukaryota</taxon>
        <taxon>Fungi</taxon>
        <taxon>Dikarya</taxon>
        <taxon>Basidiomycota</taxon>
        <taxon>Agaricomycotina</taxon>
        <taxon>Agaricomycetes</taxon>
        <taxon>Agaricomycetidae</taxon>
        <taxon>Agaricales</taxon>
        <taxon>Agaricineae</taxon>
        <taxon>Hydnangiaceae</taxon>
        <taxon>Laccaria</taxon>
    </lineage>
</organism>
<sequence length="867" mass="95974">MSKSDVNSDAHHAEALYNKATKEELARNYDQAFGLYIKATEVFLHLSRSATQQEREKAKWKANAQRALERAEKIKGFIEKSKGGSSHNANNGRVPQPELRLTPVGINHFSPQEQFYVLKKGGSINGLVYSLWDDPIHHAAPTTTVYTDPDGQPKLSPEQQKVSPVWRRPTLSTGSTSGSLLAASVFRKILPQDILQHIVTDCSVCASISVCLEHARRFGSNIAESALCKARTIDGRYDVRILFNGDWRRVVIDDKLPYDSVDGTLMCMSVFPHGEPRKGGGVAEALWPSLLEKGYMKLMGGYDFPGSNSSIDLQCVSIGIIILTYNLRPPSSLAGWIPEHIEIKRSDFEGEKSWARIETGFSSGQCVVTLGTGTSHNIQWRDVNLLPSHSYAVIDVQETKGGRELTVLDSWVRSTGDIQEPSRILKIPWIDVLNTFDGIYLSWDPARWQKSLVFHGMWKRNGSTEDASRHVRLDFNTTSLAEEEIWVLLTRHVVQTSRNLDFIALRIEIEDNILPAVLPMNQLNSLSTGTYTNSTHILRRIRIPSSQRSGALSILGSYDGDAREVGFSLSAYSHSSIDISWDENVPDPPYTKKVDGRWTSKNAGGNCTFPTFMVNPQYHLRIHPPKSRVGSNASGKARTTLSLQASKDVPINVATVWSQGQRIVEFSEKDIAASSGAYSYGLARIAKDIAPGDYTVVASAFESHHMGPFSLKVDCSFPFDLQEIPQEGAGMYTKVVLGAWEERTAAGGPSFDRYSNNPRFELEVPSLAQVKIRLQLLQPSTATSLNVTIYPVPSPSSFVVCNLTNLRHTATSGAYDDCIAGVATPQIALAKGKYWIVPSTYNPGMEARFKIIVYSSVKEFEVKGLLN</sequence>
<dbReference type="SUPFAM" id="SSF54001">
    <property type="entry name" value="Cysteine proteinases"/>
    <property type="match status" value="1"/>
</dbReference>
<dbReference type="InterPro" id="IPR036213">
    <property type="entry name" value="Calpain_III_sf"/>
</dbReference>
<dbReference type="RefSeq" id="XP_001888771.1">
    <property type="nucleotide sequence ID" value="XM_001888736.1"/>
</dbReference>
<dbReference type="Gene3D" id="2.60.120.380">
    <property type="match status" value="2"/>
</dbReference>
<name>B0DXY2_LACBS</name>
<keyword evidence="2" id="KW-0645">Protease</keyword>
<dbReference type="Pfam" id="PF01067">
    <property type="entry name" value="Calpain_III"/>
    <property type="match status" value="2"/>
</dbReference>